<sequence>MKRSLRIILSVLSGVILSLAWLKFPGWILFTAFLPLLLLDDFFVREKHRFKSVSFWGHTYLAFIIWNGLATWWVMYATILGAIVAIFLNSLLMSLVWWLAHTARRRLPGNLGYISLIVFWISFEFFHYHWQIEWPWLTLGNGFANNVKMVQWYEITGVFGGSLWVLTVNILLFLLLKRLHETGSLKASIRPALIILSIVFIPVFGSIIRYNSYVEKKDGREIVIVQPNIDPYSETYDKEASNRKLDKFVDLAMSGIDNNTDFIIGPETVFEQQWNEGKLNRYPQFRELSAITRMAPQSDLIIGASTYKIYEKGSDAPPTARESADGKYLYDMFNTAILTNYSGANQIYHKSILVSGVEKMPFRKYLGFMERFIIKLGGSTGSLGRQDEPTNFAASDSTLVAPIICYESVFGEYLAKFVKKGAQLIFIITNDGWWKNTPGYKQHLSFARLRAIETRRSIARSANTGISCFINQRGDILQQTGWWVEAVIKGELNINDKLTFYVKYGDYLARVAVFISVLMVLYMVSGSLRRISP</sequence>
<keyword evidence="6 8" id="KW-0472">Membrane</keyword>
<reference evidence="10" key="1">
    <citation type="submission" date="2018-06" db="EMBL/GenBank/DDBJ databases">
        <authorList>
            <person name="Zhirakovskaya E."/>
        </authorList>
    </citation>
    <scope>NUCLEOTIDE SEQUENCE</scope>
</reference>
<keyword evidence="3 10" id="KW-0808">Transferase</keyword>
<feature type="transmembrane region" description="Helical" evidence="8">
    <location>
        <begin position="27"/>
        <end position="43"/>
    </location>
</feature>
<evidence type="ECO:0000256" key="6">
    <source>
        <dbReference type="ARBA" id="ARBA00023136"/>
    </source>
</evidence>
<name>A0A3B0U475_9ZZZZ</name>
<dbReference type="NCBIfam" id="TIGR00546">
    <property type="entry name" value="lnt"/>
    <property type="match status" value="1"/>
</dbReference>
<feature type="transmembrane region" description="Helical" evidence="8">
    <location>
        <begin position="5"/>
        <end position="21"/>
    </location>
</feature>
<dbReference type="AlphaFoldDB" id="A0A3B0U475"/>
<comment type="subcellular location">
    <subcellularLocation>
        <location evidence="1">Cell membrane</location>
        <topology evidence="1">Multi-pass membrane protein</topology>
    </subcellularLocation>
</comment>
<keyword evidence="10" id="KW-0449">Lipoprotein</keyword>
<dbReference type="GO" id="GO:0016410">
    <property type="term" value="F:N-acyltransferase activity"/>
    <property type="evidence" value="ECO:0007669"/>
    <property type="project" value="InterPro"/>
</dbReference>
<accession>A0A3B0U475</accession>
<dbReference type="GO" id="GO:0042158">
    <property type="term" value="P:lipoprotein biosynthetic process"/>
    <property type="evidence" value="ECO:0007669"/>
    <property type="project" value="InterPro"/>
</dbReference>
<dbReference type="PANTHER" id="PTHR38686">
    <property type="entry name" value="APOLIPOPROTEIN N-ACYLTRANSFERASE"/>
    <property type="match status" value="1"/>
</dbReference>
<dbReference type="Gene3D" id="3.60.110.10">
    <property type="entry name" value="Carbon-nitrogen hydrolase"/>
    <property type="match status" value="1"/>
</dbReference>
<keyword evidence="2" id="KW-1003">Cell membrane</keyword>
<gene>
    <name evidence="10" type="ORF">MNBD_BACTEROID01-526</name>
</gene>
<evidence type="ECO:0000256" key="5">
    <source>
        <dbReference type="ARBA" id="ARBA00022989"/>
    </source>
</evidence>
<dbReference type="PANTHER" id="PTHR38686:SF1">
    <property type="entry name" value="APOLIPOPROTEIN N-ACYLTRANSFERASE"/>
    <property type="match status" value="1"/>
</dbReference>
<dbReference type="InterPro" id="IPR036526">
    <property type="entry name" value="C-N_Hydrolase_sf"/>
</dbReference>
<protein>
    <submittedName>
        <fullName evidence="10">Apolipoprotein N-acyltransferase</fullName>
    </submittedName>
</protein>
<evidence type="ECO:0000256" key="2">
    <source>
        <dbReference type="ARBA" id="ARBA00022475"/>
    </source>
</evidence>
<evidence type="ECO:0000256" key="4">
    <source>
        <dbReference type="ARBA" id="ARBA00022692"/>
    </source>
</evidence>
<feature type="domain" description="CN hydrolase" evidence="9">
    <location>
        <begin position="225"/>
        <end position="494"/>
    </location>
</feature>
<dbReference type="Pfam" id="PF20154">
    <property type="entry name" value="LNT_N"/>
    <property type="match status" value="1"/>
</dbReference>
<evidence type="ECO:0000256" key="1">
    <source>
        <dbReference type="ARBA" id="ARBA00004651"/>
    </source>
</evidence>
<dbReference type="EMBL" id="UOEP01000033">
    <property type="protein sequence ID" value="VAW14216.1"/>
    <property type="molecule type" value="Genomic_DNA"/>
</dbReference>
<proteinExistence type="inferred from homology"/>
<feature type="transmembrane region" description="Helical" evidence="8">
    <location>
        <begin position="150"/>
        <end position="176"/>
    </location>
</feature>
<feature type="transmembrane region" description="Helical" evidence="8">
    <location>
        <begin position="507"/>
        <end position="524"/>
    </location>
</feature>
<evidence type="ECO:0000256" key="3">
    <source>
        <dbReference type="ARBA" id="ARBA00022679"/>
    </source>
</evidence>
<feature type="transmembrane region" description="Helical" evidence="8">
    <location>
        <begin position="79"/>
        <end position="99"/>
    </location>
</feature>
<dbReference type="InterPro" id="IPR004563">
    <property type="entry name" value="Apolipo_AcylTrfase"/>
</dbReference>
<evidence type="ECO:0000259" key="9">
    <source>
        <dbReference type="PROSITE" id="PS50263"/>
    </source>
</evidence>
<keyword evidence="7 10" id="KW-0012">Acyltransferase</keyword>
<dbReference type="Pfam" id="PF00795">
    <property type="entry name" value="CN_hydrolase"/>
    <property type="match status" value="1"/>
</dbReference>
<feature type="transmembrane region" description="Helical" evidence="8">
    <location>
        <begin position="55"/>
        <end position="73"/>
    </location>
</feature>
<dbReference type="SUPFAM" id="SSF56317">
    <property type="entry name" value="Carbon-nitrogen hydrolase"/>
    <property type="match status" value="1"/>
</dbReference>
<feature type="transmembrane region" description="Helical" evidence="8">
    <location>
        <begin position="188"/>
        <end position="208"/>
    </location>
</feature>
<organism evidence="10">
    <name type="scientific">hydrothermal vent metagenome</name>
    <dbReference type="NCBI Taxonomy" id="652676"/>
    <lineage>
        <taxon>unclassified sequences</taxon>
        <taxon>metagenomes</taxon>
        <taxon>ecological metagenomes</taxon>
    </lineage>
</organism>
<dbReference type="InterPro" id="IPR003010">
    <property type="entry name" value="C-N_Hydrolase"/>
</dbReference>
<dbReference type="InterPro" id="IPR045378">
    <property type="entry name" value="LNT_N"/>
</dbReference>
<dbReference type="PROSITE" id="PS50263">
    <property type="entry name" value="CN_HYDROLASE"/>
    <property type="match status" value="1"/>
</dbReference>
<evidence type="ECO:0000313" key="10">
    <source>
        <dbReference type="EMBL" id="VAW14216.1"/>
    </source>
</evidence>
<feature type="transmembrane region" description="Helical" evidence="8">
    <location>
        <begin position="111"/>
        <end position="130"/>
    </location>
</feature>
<dbReference type="GO" id="GO:0005886">
    <property type="term" value="C:plasma membrane"/>
    <property type="evidence" value="ECO:0007669"/>
    <property type="project" value="UniProtKB-SubCell"/>
</dbReference>
<keyword evidence="4 8" id="KW-0812">Transmembrane</keyword>
<keyword evidence="5 8" id="KW-1133">Transmembrane helix</keyword>
<evidence type="ECO:0000256" key="8">
    <source>
        <dbReference type="SAM" id="Phobius"/>
    </source>
</evidence>
<evidence type="ECO:0000256" key="7">
    <source>
        <dbReference type="ARBA" id="ARBA00023315"/>
    </source>
</evidence>
<dbReference type="HAMAP" id="MF_01148">
    <property type="entry name" value="Lnt"/>
    <property type="match status" value="1"/>
</dbReference>
<dbReference type="CDD" id="cd07571">
    <property type="entry name" value="ALP_N-acyl_transferase"/>
    <property type="match status" value="1"/>
</dbReference>